<dbReference type="EC" id="3.1.4.3" evidence="3"/>
<dbReference type="InterPro" id="IPR007312">
    <property type="entry name" value="Phosphoesterase"/>
</dbReference>
<dbReference type="Pfam" id="PF05506">
    <property type="entry name" value="PLipase_C_C"/>
    <property type="match status" value="2"/>
</dbReference>
<feature type="domain" description="Bacterial phospholipase C C-terminal" evidence="9">
    <location>
        <begin position="588"/>
        <end position="652"/>
    </location>
</feature>
<keyword evidence="11" id="KW-1185">Reference proteome</keyword>
<dbReference type="Gene3D" id="3.40.720.10">
    <property type="entry name" value="Alkaline Phosphatase, subunit A"/>
    <property type="match status" value="2"/>
</dbReference>
<comment type="similarity">
    <text evidence="2">Belongs to the bacterial phospholipase C family.</text>
</comment>
<proteinExistence type="inferred from homology"/>
<evidence type="ECO:0000256" key="2">
    <source>
        <dbReference type="ARBA" id="ARBA00009717"/>
    </source>
</evidence>
<name>A0ABN0U180_9PSEU</name>
<dbReference type="EMBL" id="BAAABU010000007">
    <property type="protein sequence ID" value="GAA0235333.1"/>
    <property type="molecule type" value="Genomic_DNA"/>
</dbReference>
<keyword evidence="4" id="KW-0134">Cell wall</keyword>
<dbReference type="PANTHER" id="PTHR31956:SF1">
    <property type="entry name" value="NON-SPECIFIC PHOSPHOLIPASE C1"/>
    <property type="match status" value="1"/>
</dbReference>
<dbReference type="RefSeq" id="WP_343935158.1">
    <property type="nucleotide sequence ID" value="NZ_BAAABU010000007.1"/>
</dbReference>
<keyword evidence="6" id="KW-0843">Virulence</keyword>
<keyword evidence="4" id="KW-0964">Secreted</keyword>
<dbReference type="InterPro" id="IPR006311">
    <property type="entry name" value="TAT_signal"/>
</dbReference>
<dbReference type="NCBIfam" id="TIGR03396">
    <property type="entry name" value="PC_PLC"/>
    <property type="match status" value="1"/>
</dbReference>
<evidence type="ECO:0000256" key="6">
    <source>
        <dbReference type="ARBA" id="ARBA00023026"/>
    </source>
</evidence>
<dbReference type="InterPro" id="IPR017850">
    <property type="entry name" value="Alkaline_phosphatase_core_sf"/>
</dbReference>
<comment type="subcellular location">
    <subcellularLocation>
        <location evidence="1">Secreted</location>
        <location evidence="1">Cell wall</location>
    </subcellularLocation>
</comment>
<dbReference type="InterPro" id="IPR008475">
    <property type="entry name" value="PLipase_C_C"/>
</dbReference>
<evidence type="ECO:0000256" key="8">
    <source>
        <dbReference type="SAM" id="MobiDB-lite"/>
    </source>
</evidence>
<evidence type="ECO:0000256" key="7">
    <source>
        <dbReference type="ARBA" id="ARBA00048421"/>
    </source>
</evidence>
<evidence type="ECO:0000313" key="11">
    <source>
        <dbReference type="Proteomes" id="UP001500416"/>
    </source>
</evidence>
<evidence type="ECO:0000259" key="9">
    <source>
        <dbReference type="Pfam" id="PF05506"/>
    </source>
</evidence>
<dbReference type="PROSITE" id="PS51318">
    <property type="entry name" value="TAT"/>
    <property type="match status" value="1"/>
</dbReference>
<keyword evidence="5" id="KW-0378">Hydrolase</keyword>
<dbReference type="InterPro" id="IPR017767">
    <property type="entry name" value="PC-PLC"/>
</dbReference>
<gene>
    <name evidence="10" type="ORF">GCM10010492_37850</name>
</gene>
<comment type="caution">
    <text evidence="10">The sequence shown here is derived from an EMBL/GenBank/DDBJ whole genome shotgun (WGS) entry which is preliminary data.</text>
</comment>
<evidence type="ECO:0000256" key="3">
    <source>
        <dbReference type="ARBA" id="ARBA00012018"/>
    </source>
</evidence>
<dbReference type="Proteomes" id="UP001500416">
    <property type="component" value="Unassembled WGS sequence"/>
</dbReference>
<feature type="compositionally biased region" description="Pro residues" evidence="8">
    <location>
        <begin position="463"/>
        <end position="477"/>
    </location>
</feature>
<comment type="catalytic activity">
    <reaction evidence="7">
        <text>a 1,2-diacyl-sn-glycero-3-phosphocholine + H2O = phosphocholine + a 1,2-diacyl-sn-glycerol + H(+)</text>
        <dbReference type="Rhea" id="RHEA:10604"/>
        <dbReference type="ChEBI" id="CHEBI:15377"/>
        <dbReference type="ChEBI" id="CHEBI:15378"/>
        <dbReference type="ChEBI" id="CHEBI:17815"/>
        <dbReference type="ChEBI" id="CHEBI:57643"/>
        <dbReference type="ChEBI" id="CHEBI:295975"/>
        <dbReference type="EC" id="3.1.4.3"/>
    </reaction>
    <physiologicalReaction direction="left-to-right" evidence="7">
        <dbReference type="Rhea" id="RHEA:10605"/>
    </physiologicalReaction>
</comment>
<organism evidence="10 11">
    <name type="scientific">Saccharothrix mutabilis subsp. mutabilis</name>
    <dbReference type="NCBI Taxonomy" id="66855"/>
    <lineage>
        <taxon>Bacteria</taxon>
        <taxon>Bacillati</taxon>
        <taxon>Actinomycetota</taxon>
        <taxon>Actinomycetes</taxon>
        <taxon>Pseudonocardiales</taxon>
        <taxon>Pseudonocardiaceae</taxon>
        <taxon>Saccharothrix</taxon>
    </lineage>
</organism>
<accession>A0ABN0U180</accession>
<reference evidence="10 11" key="1">
    <citation type="journal article" date="2019" name="Int. J. Syst. Evol. Microbiol.">
        <title>The Global Catalogue of Microorganisms (GCM) 10K type strain sequencing project: providing services to taxonomists for standard genome sequencing and annotation.</title>
        <authorList>
            <consortium name="The Broad Institute Genomics Platform"/>
            <consortium name="The Broad Institute Genome Sequencing Center for Infectious Disease"/>
            <person name="Wu L."/>
            <person name="Ma J."/>
        </authorList>
    </citation>
    <scope>NUCLEOTIDE SEQUENCE [LARGE SCALE GENOMIC DNA]</scope>
    <source>
        <strain evidence="10 11">JCM 3380</strain>
    </source>
</reference>
<dbReference type="PANTHER" id="PTHR31956">
    <property type="entry name" value="NON-SPECIFIC PHOSPHOLIPASE C4-RELATED"/>
    <property type="match status" value="1"/>
</dbReference>
<evidence type="ECO:0000313" key="10">
    <source>
        <dbReference type="EMBL" id="GAA0235333.1"/>
    </source>
</evidence>
<dbReference type="Pfam" id="PF04185">
    <property type="entry name" value="Phosphoesterase"/>
    <property type="match status" value="2"/>
</dbReference>
<evidence type="ECO:0000256" key="4">
    <source>
        <dbReference type="ARBA" id="ARBA00022512"/>
    </source>
</evidence>
<feature type="domain" description="Bacterial phospholipase C C-terminal" evidence="9">
    <location>
        <begin position="491"/>
        <end position="571"/>
    </location>
</feature>
<evidence type="ECO:0000256" key="5">
    <source>
        <dbReference type="ARBA" id="ARBA00022801"/>
    </source>
</evidence>
<protein>
    <recommendedName>
        <fullName evidence="3">phospholipase C</fullName>
        <ecNumber evidence="3">3.1.4.3</ecNumber>
    </recommendedName>
</protein>
<evidence type="ECO:0000256" key="1">
    <source>
        <dbReference type="ARBA" id="ARBA00004191"/>
    </source>
</evidence>
<feature type="region of interest" description="Disordered" evidence="8">
    <location>
        <begin position="458"/>
        <end position="498"/>
    </location>
</feature>
<sequence>MSVSRRTLLTAAGLGAAGSLLPPSVYEALAREPRRGGLSAIKHVVLLMQENRSFDHYYGTLRGVRGFSDRNALDGVFDQSGVLPFSVREARGSKDVQYIGDLDHSWDGGHRALRGGWHDNWVPAKTAATMAHYDRLDLPFHYELADTFTLCDAYFCSVPTSTSPNRNYWVSGYTGFEASGARAVGNSAYAEDTHPGYPWTTYPERLTEAGVSWKVFQEWDNYQDNNLEFFTRFKDIARKALRGSYKSLDSFYAAVFRSTNPLEILARLEEGVALLSPPERALYDAALRRVRPGSLGAEFRAAVESGRLPAVSYLVPSSVDSEHPGASSPAASASITYQVLDALASVPDVWDSTALFITYDENDGYFDHVPPPRPPRAERDEHVGDRPLGLGPRVPMTVVSPWTVGGYVCSEVFDHTSNTRFLERWLGVAEPNISAWRRRVAGDLTGAFDFTRRGTRPVVAAPGPVPPATPRWRPTPPADQRMPVQEPGTRPARPLPYQPDVAGRVVDGAVRLSLRNAGKSSVNLALYPYRGEFEYPVHFDVAGSTEFTVPFTGEYSFTVLGPNGFRREFAGVAGESVGVESSVNGHSRVLTVTLANAGDREAVFEVRGDGRDFRVAVRPGKRRTVPWLTAFRHGWYDLTIRTTTFHRRLAGHVENGRESLSG</sequence>